<evidence type="ECO:0000256" key="5">
    <source>
        <dbReference type="ARBA" id="ARBA00023012"/>
    </source>
</evidence>
<reference evidence="7" key="6">
    <citation type="submission" date="2022-01" db="EMBL/GenBank/DDBJ databases">
        <title>Novel bile acid biosynthetic pathways are enriched in the microbiome of centenarians.</title>
        <authorList>
            <person name="Sato Y."/>
            <person name="Atarashi K."/>
            <person name="Plichta R.D."/>
            <person name="Arai Y."/>
            <person name="Sasajima S."/>
            <person name="Kearney M.S."/>
            <person name="Suda W."/>
            <person name="Takeshita K."/>
            <person name="Sasaki T."/>
            <person name="Okamoto S."/>
            <person name="Skelly N.A."/>
            <person name="Okamura Y."/>
            <person name="Vlamakis H."/>
            <person name="Li Y."/>
            <person name="Tanoue T."/>
            <person name="Takei H."/>
            <person name="Nittono H."/>
            <person name="Narushima S."/>
            <person name="Irie J."/>
            <person name="Itoh H."/>
            <person name="Moriya K."/>
            <person name="Sugiura Y."/>
            <person name="Suematsu M."/>
            <person name="Moritoki N."/>
            <person name="Shibata S."/>
            <person name="Littman R.D."/>
            <person name="Fischbach A.M."/>
            <person name="Uwamino Y."/>
            <person name="Inoue T."/>
            <person name="Honda A."/>
            <person name="Hattori M."/>
            <person name="Murai T."/>
            <person name="Xavier J.R."/>
            <person name="Hirose N."/>
            <person name="Honda K."/>
        </authorList>
    </citation>
    <scope>NUCLEOTIDE SEQUENCE</scope>
    <source>
        <strain evidence="7">CE91-St7</strain>
    </source>
</reference>
<evidence type="ECO:0000256" key="3">
    <source>
        <dbReference type="ARBA" id="ARBA00022679"/>
    </source>
</evidence>
<reference evidence="15 18" key="1">
    <citation type="submission" date="2018-08" db="EMBL/GenBank/DDBJ databases">
        <title>A genome reference for cultivated species of the human gut microbiota.</title>
        <authorList>
            <person name="Zou Y."/>
            <person name="Xue W."/>
            <person name="Luo G."/>
        </authorList>
    </citation>
    <scope>NUCLEOTIDE SEQUENCE [LARGE SCALE GENOMIC DNA]</scope>
    <source>
        <strain evidence="15 18">AF14-1AC</strain>
    </source>
</reference>
<dbReference type="InterPro" id="IPR050736">
    <property type="entry name" value="Sensor_HK_Regulatory"/>
</dbReference>
<dbReference type="EMBL" id="BQOB01000001">
    <property type="protein sequence ID" value="GKH81096.1"/>
    <property type="molecule type" value="Genomic_DNA"/>
</dbReference>
<evidence type="ECO:0000313" key="11">
    <source>
        <dbReference type="EMBL" id="KAA5401429.1"/>
    </source>
</evidence>
<dbReference type="EMBL" id="JAHOAX010000020">
    <property type="protein sequence ID" value="MBV3124957.1"/>
    <property type="molecule type" value="Genomic_DNA"/>
</dbReference>
<dbReference type="EMBL" id="JAWDEV010000010">
    <property type="protein sequence ID" value="MDU0270558.1"/>
    <property type="molecule type" value="Genomic_DNA"/>
</dbReference>
<dbReference type="SUPFAM" id="SSF47384">
    <property type="entry name" value="Homodimeric domain of signal transducing histidine kinase"/>
    <property type="match status" value="1"/>
</dbReference>
<dbReference type="KEGG" id="bdh:GV66_08860"/>
<dbReference type="Proteomes" id="UP000294834">
    <property type="component" value="Unassembled WGS sequence"/>
</dbReference>
<dbReference type="Proteomes" id="UP000481616">
    <property type="component" value="Unassembled WGS sequence"/>
</dbReference>
<sequence>MEKVLGELNQKAGESEKMKTAFINSMCHEIRTPLNAIVGFSGIITANAEILTSLIDHLLVVANLDSSDAPLLCEQTR</sequence>
<reference evidence="21 22" key="2">
    <citation type="journal article" date="2019" name="Nat. Med.">
        <title>A library of human gut bacterial isolates paired with longitudinal multiomics data enables mechanistic microbiome research.</title>
        <authorList>
            <person name="Poyet M."/>
            <person name="Groussin M."/>
            <person name="Gibbons S.M."/>
            <person name="Avila-Pacheco J."/>
            <person name="Jiang X."/>
            <person name="Kearney S.M."/>
            <person name="Perrotta A.R."/>
            <person name="Berdy B."/>
            <person name="Zhao S."/>
            <person name="Lieberman T.D."/>
            <person name="Swanson P.K."/>
            <person name="Smith M."/>
            <person name="Roesemann S."/>
            <person name="Alexander J.E."/>
            <person name="Rich S.A."/>
            <person name="Livny J."/>
            <person name="Vlamakis H."/>
            <person name="Clish C."/>
            <person name="Bullock K."/>
            <person name="Deik A."/>
            <person name="Scott J."/>
            <person name="Pierce K.A."/>
            <person name="Xavier R.J."/>
            <person name="Alm E.J."/>
        </authorList>
    </citation>
    <scope>NUCLEOTIDE SEQUENCE [LARGE SCALE GENOMIC DNA]</scope>
    <source>
        <strain evidence="10 23">BIOML-A1</strain>
        <strain evidence="8 24">BIOML-A25</strain>
        <strain evidence="11 22">BIOML-A4</strain>
        <strain evidence="9 21">BIOML-A5</strain>
    </source>
</reference>
<accession>A0A076IW10</accession>
<evidence type="ECO:0000313" key="10">
    <source>
        <dbReference type="EMBL" id="KAA5392223.1"/>
    </source>
</evidence>
<evidence type="ECO:0000313" key="9">
    <source>
        <dbReference type="EMBL" id="KAA5379468.1"/>
    </source>
</evidence>
<evidence type="ECO:0000313" key="24">
    <source>
        <dbReference type="Proteomes" id="UP000481700"/>
    </source>
</evidence>
<dbReference type="EMBL" id="SLTX01000001">
    <property type="protein sequence ID" value="TDB06319.1"/>
    <property type="molecule type" value="Genomic_DNA"/>
</dbReference>
<dbReference type="PANTHER" id="PTHR43711:SF26">
    <property type="entry name" value="SENSOR HISTIDINE KINASE RCSC"/>
    <property type="match status" value="1"/>
</dbReference>
<keyword evidence="5" id="KW-0902">Two-component regulatory system</keyword>
<organism evidence="15 18">
    <name type="scientific">Phocaeicola dorei</name>
    <dbReference type="NCBI Taxonomy" id="357276"/>
    <lineage>
        <taxon>Bacteria</taxon>
        <taxon>Pseudomonadati</taxon>
        <taxon>Bacteroidota</taxon>
        <taxon>Bacteroidia</taxon>
        <taxon>Bacteroidales</taxon>
        <taxon>Bacteroidaceae</taxon>
        <taxon>Phocaeicola</taxon>
    </lineage>
</organism>
<evidence type="ECO:0000313" key="22">
    <source>
        <dbReference type="Proteomes" id="UP000441162"/>
    </source>
</evidence>
<evidence type="ECO:0000313" key="20">
    <source>
        <dbReference type="Proteomes" id="UP000294834"/>
    </source>
</evidence>
<comment type="catalytic activity">
    <reaction evidence="1">
        <text>ATP + protein L-histidine = ADP + protein N-phospho-L-histidine.</text>
        <dbReference type="EC" id="2.7.13.3"/>
    </reaction>
</comment>
<dbReference type="GeneID" id="93445512"/>
<dbReference type="EMBL" id="CP046176">
    <property type="protein sequence ID" value="QJR75296.1"/>
    <property type="molecule type" value="Genomic_DNA"/>
</dbReference>
<dbReference type="EMBL" id="VVYY01000033">
    <property type="protein sequence ID" value="KAA5392223.1"/>
    <property type="molecule type" value="Genomic_DNA"/>
</dbReference>
<dbReference type="Proteomes" id="UP000500949">
    <property type="component" value="Chromosome"/>
</dbReference>
<evidence type="ECO:0000256" key="1">
    <source>
        <dbReference type="ARBA" id="ARBA00000085"/>
    </source>
</evidence>
<dbReference type="InterPro" id="IPR003661">
    <property type="entry name" value="HisK_dim/P_dom"/>
</dbReference>
<dbReference type="RefSeq" id="WP_007836624.1">
    <property type="nucleotide sequence ID" value="NZ_BAABYF010000001.1"/>
</dbReference>
<gene>
    <name evidence="7" type="ORF">CE91St7_19800</name>
    <name evidence="15" type="ORF">DWW04_07730</name>
    <name evidence="16" type="ORF">E1I98_16315</name>
    <name evidence="17" type="ORF">E1J06_02265</name>
    <name evidence="11" type="ORF">F2Y51_21895</name>
    <name evidence="10" type="ORF">F2Y58_22465</name>
    <name evidence="9" type="ORF">F2Y61_20735</name>
    <name evidence="8" type="ORF">F2Z07_11280</name>
    <name evidence="14" type="ORF">GKD17_02325</name>
    <name evidence="12" type="ORF">KSU80_17535</name>
    <name evidence="13" type="ORF">RVH45_11810</name>
</gene>
<evidence type="ECO:0000259" key="6">
    <source>
        <dbReference type="SMART" id="SM00388"/>
    </source>
</evidence>
<evidence type="ECO:0000313" key="15">
    <source>
        <dbReference type="EMBL" id="RGV79374.1"/>
    </source>
</evidence>
<dbReference type="Proteomes" id="UP000294527">
    <property type="component" value="Unassembled WGS sequence"/>
</dbReference>
<dbReference type="EMBL" id="QRZL01000006">
    <property type="protein sequence ID" value="RGV79374.1"/>
    <property type="molecule type" value="Genomic_DNA"/>
</dbReference>
<dbReference type="Proteomes" id="UP000777173">
    <property type="component" value="Unassembled WGS sequence"/>
</dbReference>
<dbReference type="GO" id="GO:0000155">
    <property type="term" value="F:phosphorelay sensor kinase activity"/>
    <property type="evidence" value="ECO:0007669"/>
    <property type="project" value="InterPro"/>
</dbReference>
<proteinExistence type="predicted"/>
<evidence type="ECO:0000313" key="14">
    <source>
        <dbReference type="EMBL" id="QJR75296.1"/>
    </source>
</evidence>
<dbReference type="InterPro" id="IPR036097">
    <property type="entry name" value="HisK_dim/P_sf"/>
</dbReference>
<evidence type="ECO:0000313" key="19">
    <source>
        <dbReference type="Proteomes" id="UP000294527"/>
    </source>
</evidence>
<dbReference type="CDD" id="cd00082">
    <property type="entry name" value="HisKA"/>
    <property type="match status" value="1"/>
</dbReference>
<evidence type="ECO:0000313" key="8">
    <source>
        <dbReference type="EMBL" id="KAA5319260.1"/>
    </source>
</evidence>
<dbReference type="EMBL" id="VVZB01000020">
    <property type="protein sequence ID" value="KAA5379468.1"/>
    <property type="molecule type" value="Genomic_DNA"/>
</dbReference>
<reference evidence="13" key="7">
    <citation type="submission" date="2023-10" db="EMBL/GenBank/DDBJ databases">
        <title>Genome of Potential pathogenic bacteria in Crohn's disease.</title>
        <authorList>
            <person name="Rodriguez-Palacios A."/>
        </authorList>
    </citation>
    <scope>NUCLEOTIDE SEQUENCE</scope>
    <source>
        <strain evidence="13">CavFT-hAR62</strain>
    </source>
</reference>
<evidence type="ECO:0000313" key="23">
    <source>
        <dbReference type="Proteomes" id="UP000481616"/>
    </source>
</evidence>
<evidence type="ECO:0000313" key="16">
    <source>
        <dbReference type="EMBL" id="TDA72970.1"/>
    </source>
</evidence>
<evidence type="ECO:0000313" key="18">
    <source>
        <dbReference type="Proteomes" id="UP000283678"/>
    </source>
</evidence>
<dbReference type="Proteomes" id="UP001055104">
    <property type="component" value="Unassembled WGS sequence"/>
</dbReference>
<evidence type="ECO:0000313" key="12">
    <source>
        <dbReference type="EMBL" id="MBV3124957.1"/>
    </source>
</evidence>
<dbReference type="KEGG" id="bdo:EL88_19615"/>
<reference evidence="19 20" key="3">
    <citation type="journal article" date="2019" name="Nat. Microbiol.">
        <title>Genomic variation and strain-specific functional adaptation in the human gut microbiome during early life.</title>
        <authorList>
            <person name="Vatanen T."/>
            <person name="Plichta D.R."/>
            <person name="Somani J."/>
            <person name="Munch P.C."/>
            <person name="Arthur T.D."/>
            <person name="Hall A.B."/>
            <person name="Rudolf S."/>
            <person name="Oakeley E.J."/>
            <person name="Ke X."/>
            <person name="Young R.A."/>
            <person name="Haiser H.J."/>
            <person name="Kolde R."/>
            <person name="Yassour M."/>
            <person name="Luopajarvi K."/>
            <person name="Siljander H."/>
            <person name="Virtanen S.M."/>
            <person name="Ilonen J."/>
            <person name="Uibo R."/>
            <person name="Tillmann V."/>
            <person name="Mokurov S."/>
            <person name="Dorshakova N."/>
            <person name="Porter J.A."/>
            <person name="McHardy A.C."/>
            <person name="Lahdesmaki H."/>
            <person name="Vlamakis H."/>
            <person name="Huttenhower C."/>
            <person name="Knip M."/>
            <person name="Xavier R.J."/>
        </authorList>
    </citation>
    <scope>NUCLEOTIDE SEQUENCE [LARGE SCALE GENOMIC DNA]</scope>
    <source>
        <strain evidence="16 19">RJX1047</strain>
        <strain evidence="17 20">RJX1052</strain>
    </source>
</reference>
<dbReference type="eggNOG" id="COG2205">
    <property type="taxonomic scope" value="Bacteria"/>
</dbReference>
<keyword evidence="3" id="KW-0808">Transferase</keyword>
<evidence type="ECO:0000313" key="25">
    <source>
        <dbReference type="Proteomes" id="UP000500949"/>
    </source>
</evidence>
<name>A0A076IW10_9BACT</name>
<feature type="domain" description="Signal transduction histidine kinase dimerisation/phosphoacceptor" evidence="6">
    <location>
        <begin position="18"/>
        <end position="67"/>
    </location>
</feature>
<dbReference type="Proteomes" id="UP001181086">
    <property type="component" value="Unassembled WGS sequence"/>
</dbReference>
<dbReference type="EMBL" id="VVZA01000033">
    <property type="protein sequence ID" value="KAA5401429.1"/>
    <property type="molecule type" value="Genomic_DNA"/>
</dbReference>
<dbReference type="EMBL" id="SLTU01000002">
    <property type="protein sequence ID" value="TDA72970.1"/>
    <property type="molecule type" value="Genomic_DNA"/>
</dbReference>
<dbReference type="PANTHER" id="PTHR43711">
    <property type="entry name" value="TWO-COMPONENT HISTIDINE KINASE"/>
    <property type="match status" value="1"/>
</dbReference>
<keyword evidence="4 15" id="KW-0418">Kinase</keyword>
<evidence type="ECO:0000313" key="13">
    <source>
        <dbReference type="EMBL" id="MDU0270558.1"/>
    </source>
</evidence>
<dbReference type="SMART" id="SM00388">
    <property type="entry name" value="HisKA"/>
    <property type="match status" value="1"/>
</dbReference>
<reference evidence="12" key="5">
    <citation type="submission" date="2021-06" db="EMBL/GenBank/DDBJ databases">
        <title>Collection of gut derived symbiotic bacterial strains cultured from healthy donors.</title>
        <authorList>
            <person name="Lin H."/>
            <person name="Littmann E."/>
            <person name="Pamer E.G."/>
        </authorList>
    </citation>
    <scope>NUCLEOTIDE SEQUENCE</scope>
    <source>
        <strain evidence="12">MSK.5.10</strain>
    </source>
</reference>
<evidence type="ECO:0000256" key="2">
    <source>
        <dbReference type="ARBA" id="ARBA00012438"/>
    </source>
</evidence>
<evidence type="ECO:0000313" key="7">
    <source>
        <dbReference type="EMBL" id="GKH81096.1"/>
    </source>
</evidence>
<reference evidence="14 25" key="4">
    <citation type="submission" date="2019-11" db="EMBL/GenBank/DDBJ databases">
        <title>Complete genome sequence of Bacteroides dorei DSM 17855.</title>
        <authorList>
            <person name="Russell J.T."/>
        </authorList>
    </citation>
    <scope>NUCLEOTIDE SEQUENCE [LARGE SCALE GENOMIC DNA]</scope>
    <source>
        <strain evidence="14 25">DSM 17855</strain>
    </source>
</reference>
<dbReference type="Proteomes" id="UP000441162">
    <property type="component" value="Unassembled WGS sequence"/>
</dbReference>
<protein>
    <recommendedName>
        <fullName evidence="2">histidine kinase</fullName>
        <ecNumber evidence="2">2.7.13.3</ecNumber>
    </recommendedName>
</protein>
<dbReference type="EC" id="2.7.13.3" evidence="2"/>
<dbReference type="Proteomes" id="UP000347681">
    <property type="component" value="Unassembled WGS sequence"/>
</dbReference>
<evidence type="ECO:0000313" key="21">
    <source>
        <dbReference type="Proteomes" id="UP000347681"/>
    </source>
</evidence>
<dbReference type="Proteomes" id="UP000481700">
    <property type="component" value="Unassembled WGS sequence"/>
</dbReference>
<dbReference type="EMBL" id="VVZV01000011">
    <property type="protein sequence ID" value="KAA5319260.1"/>
    <property type="molecule type" value="Genomic_DNA"/>
</dbReference>
<dbReference type="Gene3D" id="1.10.287.130">
    <property type="match status" value="1"/>
</dbReference>
<evidence type="ECO:0000256" key="4">
    <source>
        <dbReference type="ARBA" id="ARBA00022777"/>
    </source>
</evidence>
<evidence type="ECO:0000313" key="17">
    <source>
        <dbReference type="EMBL" id="TDB06319.1"/>
    </source>
</evidence>
<dbReference type="Proteomes" id="UP000283678">
    <property type="component" value="Unassembled WGS sequence"/>
</dbReference>
<dbReference type="Pfam" id="PF00512">
    <property type="entry name" value="HisKA"/>
    <property type="match status" value="1"/>
</dbReference>
<dbReference type="AlphaFoldDB" id="A0A076IW10"/>